<dbReference type="AlphaFoldDB" id="A0A0A9B7S4"/>
<name>A0A0A9B7S4_ARUDO</name>
<reference evidence="1" key="2">
    <citation type="journal article" date="2015" name="Data Brief">
        <title>Shoot transcriptome of the giant reed, Arundo donax.</title>
        <authorList>
            <person name="Barrero R.A."/>
            <person name="Guerrero F.D."/>
            <person name="Moolhuijzen P."/>
            <person name="Goolsby J.A."/>
            <person name="Tidwell J."/>
            <person name="Bellgard S.E."/>
            <person name="Bellgard M.I."/>
        </authorList>
    </citation>
    <scope>NUCLEOTIDE SEQUENCE</scope>
    <source>
        <tissue evidence="1">Shoot tissue taken approximately 20 cm above the soil surface</tissue>
    </source>
</reference>
<proteinExistence type="predicted"/>
<dbReference type="EMBL" id="GBRH01237861">
    <property type="protein sequence ID" value="JAD60034.1"/>
    <property type="molecule type" value="Transcribed_RNA"/>
</dbReference>
<accession>A0A0A9B7S4</accession>
<protein>
    <submittedName>
        <fullName evidence="1">Uncharacterized protein</fullName>
    </submittedName>
</protein>
<sequence length="44" mass="5166">MFCANNITTNNGKHKDQRCRMFTALFLVKLTIFQKNGKIMLHTH</sequence>
<evidence type="ECO:0000313" key="1">
    <source>
        <dbReference type="EMBL" id="JAD60034.1"/>
    </source>
</evidence>
<organism evidence="1">
    <name type="scientific">Arundo donax</name>
    <name type="common">Giant reed</name>
    <name type="synonym">Donax arundinaceus</name>
    <dbReference type="NCBI Taxonomy" id="35708"/>
    <lineage>
        <taxon>Eukaryota</taxon>
        <taxon>Viridiplantae</taxon>
        <taxon>Streptophyta</taxon>
        <taxon>Embryophyta</taxon>
        <taxon>Tracheophyta</taxon>
        <taxon>Spermatophyta</taxon>
        <taxon>Magnoliopsida</taxon>
        <taxon>Liliopsida</taxon>
        <taxon>Poales</taxon>
        <taxon>Poaceae</taxon>
        <taxon>PACMAD clade</taxon>
        <taxon>Arundinoideae</taxon>
        <taxon>Arundineae</taxon>
        <taxon>Arundo</taxon>
    </lineage>
</organism>
<reference evidence="1" key="1">
    <citation type="submission" date="2014-09" db="EMBL/GenBank/DDBJ databases">
        <authorList>
            <person name="Magalhaes I.L.F."/>
            <person name="Oliveira U."/>
            <person name="Santos F.R."/>
            <person name="Vidigal T.H.D.A."/>
            <person name="Brescovit A.D."/>
            <person name="Santos A.J."/>
        </authorList>
    </citation>
    <scope>NUCLEOTIDE SEQUENCE</scope>
    <source>
        <tissue evidence="1">Shoot tissue taken approximately 20 cm above the soil surface</tissue>
    </source>
</reference>